<feature type="compositionally biased region" description="Low complexity" evidence="5">
    <location>
        <begin position="490"/>
        <end position="499"/>
    </location>
</feature>
<dbReference type="InterPro" id="IPR036529">
    <property type="entry name" value="KIX_dom_sf"/>
</dbReference>
<keyword evidence="4" id="KW-0539">Nucleus</keyword>
<dbReference type="InterPro" id="IPR036546">
    <property type="entry name" value="MED15_KIX"/>
</dbReference>
<evidence type="ECO:0000256" key="5">
    <source>
        <dbReference type="SAM" id="MobiDB-lite"/>
    </source>
</evidence>
<dbReference type="PANTHER" id="PTHR33137:SF4">
    <property type="entry name" value="MEDIATOR OF RNA POLYMERASE II TRANSCRIPTION SUBUNIT 15A-RELATED"/>
    <property type="match status" value="1"/>
</dbReference>
<dbReference type="GO" id="GO:0005634">
    <property type="term" value="C:nucleus"/>
    <property type="evidence" value="ECO:0007669"/>
    <property type="project" value="UniProtKB-SubCell"/>
</dbReference>
<dbReference type="InterPro" id="IPR044661">
    <property type="entry name" value="MED15a/b/c-like"/>
</dbReference>
<evidence type="ECO:0000256" key="4">
    <source>
        <dbReference type="ARBA" id="ARBA00023242"/>
    </source>
</evidence>
<proteinExistence type="predicted"/>
<evidence type="ECO:0000259" key="7">
    <source>
        <dbReference type="Pfam" id="PF21539"/>
    </source>
</evidence>
<sequence length="865" mass="94824">MDTSNQRMPQAGEPSMDWRSRLWPNARQRVVNRTIELLRNHLPDAGQAALQEVKKIAISFEETVYTSATSKSDYLSKINLYLHTLETNSQNTMAKYLQLNSGSNSNRPRDPASFGMQPQVPNQGQSLFMPLLANQSQSHQQVLAQNIENEVPPAGVQSSAGFSSAVPTSSGLTQAPIPKIIGQISNMKNMSGTSQTLDMISNSQSQMKQIVPQQQWQEQGYIPKLVQSPLEQQQQQPTQSQSSQKSVKHILNPIKPSVVKSYLSSLQQNQQSSIHQSTQSMLQQHPQSVLRGPQQANKSTLSLQSGVNTTQAIDSLHSSSGMLQYQHIRQDQEEQMHQNLLSIQFKQQQMQMQQMLEWQQYQQRSQQQAKLLQSQHQAMQQQLQKQLEPQEKQKLLVQLQVHEEQTPKVHQIHDANLKMRAGMDVTPRVVLHQHTFTDSPQQLKAGSPVPTSSTTQLPQVASPQILQRSSRQADQQNLVTRPKAGIPGHSASSPIVIPSPSTPMTPSPTPGDSEKPSSLSNAENVGHQQATGVGALVKSVAIGTPRVSASPSLSETSKPDSPHVNALSTVSSNSSVTEEPLECLIKAVKLMTQDAWISAINDISSVVNMIDIIPGSAPGNGSRASVGEDLAAMTNCRLQESNVMTRDGRNGTKRMRCSYSDVPLNVVSSADSTDDSFKQLTSSETSDLVSDATSRIKRPRTEANHALLKEIREINQLLINTVVSNDEDVDPSAAATAEGDEGTIFKCSFGAVTLSPNLKSQYDSGNMSKIQPLKLFVPTNYPESSPILLDKVPVEVSKECEDLSVKAKSRLSTSLRSISQPMSLGEITKTWDVCAHAVISEHAQQRGGGSFSSRYGTWENCWSAA</sequence>
<feature type="region of interest" description="Disordered" evidence="5">
    <location>
        <begin position="269"/>
        <end position="303"/>
    </location>
</feature>
<name>A0A5N5FUD2_9ROSA</name>
<feature type="compositionally biased region" description="Polar residues" evidence="5">
    <location>
        <begin position="436"/>
        <end position="479"/>
    </location>
</feature>
<evidence type="ECO:0000313" key="8">
    <source>
        <dbReference type="EMBL" id="KAB2605010.1"/>
    </source>
</evidence>
<comment type="caution">
    <text evidence="8">The sequence shown here is derived from an EMBL/GenBank/DDBJ whole genome shotgun (WGS) entry which is preliminary data.</text>
</comment>
<feature type="compositionally biased region" description="Low complexity" evidence="5">
    <location>
        <begin position="269"/>
        <end position="280"/>
    </location>
</feature>
<reference evidence="8 9" key="1">
    <citation type="submission" date="2019-09" db="EMBL/GenBank/DDBJ databases">
        <authorList>
            <person name="Ou C."/>
        </authorList>
    </citation>
    <scope>NUCLEOTIDE SEQUENCE [LARGE SCALE GENOMIC DNA]</scope>
    <source>
        <strain evidence="8">S2</strain>
        <tissue evidence="8">Leaf</tissue>
    </source>
</reference>
<gene>
    <name evidence="8" type="ORF">D8674_038959</name>
</gene>
<dbReference type="GO" id="GO:0003713">
    <property type="term" value="F:transcription coactivator activity"/>
    <property type="evidence" value="ECO:0007669"/>
    <property type="project" value="InterPro"/>
</dbReference>
<dbReference type="GO" id="GO:0031490">
    <property type="term" value="F:chromatin DNA binding"/>
    <property type="evidence" value="ECO:0007669"/>
    <property type="project" value="InterPro"/>
</dbReference>
<feature type="region of interest" description="Disordered" evidence="5">
    <location>
        <begin position="436"/>
        <end position="523"/>
    </location>
</feature>
<feature type="region of interest" description="Disordered" evidence="5">
    <location>
        <begin position="99"/>
        <end position="120"/>
    </location>
</feature>
<dbReference type="EMBL" id="SMOL01000563">
    <property type="protein sequence ID" value="KAB2605010.1"/>
    <property type="molecule type" value="Genomic_DNA"/>
</dbReference>
<dbReference type="Proteomes" id="UP000327157">
    <property type="component" value="Unassembled WGS sequence"/>
</dbReference>
<dbReference type="Pfam" id="PF16987">
    <property type="entry name" value="KIX_2"/>
    <property type="match status" value="1"/>
</dbReference>
<dbReference type="OrthoDB" id="1896842at2759"/>
<dbReference type="InterPro" id="IPR048386">
    <property type="entry name" value="Med15_C"/>
</dbReference>
<protein>
    <submittedName>
        <fullName evidence="8">Mediator of RNA polymerase II transcription subunit 15a</fullName>
    </submittedName>
</protein>
<accession>A0A5N5FUD2</accession>
<feature type="compositionally biased region" description="Polar residues" evidence="5">
    <location>
        <begin position="547"/>
        <end position="556"/>
    </location>
</feature>
<dbReference type="PANTHER" id="PTHR33137">
    <property type="entry name" value="MEDIATOR OF RNA POLYMERASE II TRANSCRIPTION SUBUNIT 15A-RELATED"/>
    <property type="match status" value="1"/>
</dbReference>
<evidence type="ECO:0000256" key="2">
    <source>
        <dbReference type="ARBA" id="ARBA00023015"/>
    </source>
</evidence>
<feature type="compositionally biased region" description="Polar residues" evidence="5">
    <location>
        <begin position="294"/>
        <end position="303"/>
    </location>
</feature>
<evidence type="ECO:0000256" key="1">
    <source>
        <dbReference type="ARBA" id="ARBA00004123"/>
    </source>
</evidence>
<dbReference type="Gene3D" id="1.10.246.20">
    <property type="entry name" value="Coactivator CBP, KIX domain"/>
    <property type="match status" value="1"/>
</dbReference>
<feature type="domain" description="Mediator complex subunit 15 KIX" evidence="6">
    <location>
        <begin position="17"/>
        <end position="94"/>
    </location>
</feature>
<dbReference type="Pfam" id="PF21539">
    <property type="entry name" value="Med15_C"/>
    <property type="match status" value="1"/>
</dbReference>
<feature type="region of interest" description="Disordered" evidence="5">
    <location>
        <begin position="547"/>
        <end position="573"/>
    </location>
</feature>
<keyword evidence="2" id="KW-0805">Transcription regulation</keyword>
<evidence type="ECO:0000313" key="9">
    <source>
        <dbReference type="Proteomes" id="UP000327157"/>
    </source>
</evidence>
<evidence type="ECO:0000259" key="6">
    <source>
        <dbReference type="Pfam" id="PF16987"/>
    </source>
</evidence>
<reference evidence="8 9" key="2">
    <citation type="submission" date="2019-11" db="EMBL/GenBank/DDBJ databases">
        <title>A de novo genome assembly of a pear dwarfing rootstock.</title>
        <authorList>
            <person name="Wang F."/>
            <person name="Wang J."/>
            <person name="Li S."/>
            <person name="Zhang Y."/>
            <person name="Fang M."/>
            <person name="Ma L."/>
            <person name="Zhao Y."/>
            <person name="Jiang S."/>
        </authorList>
    </citation>
    <scope>NUCLEOTIDE SEQUENCE [LARGE SCALE GENOMIC DNA]</scope>
    <source>
        <strain evidence="8">S2</strain>
        <tissue evidence="8">Leaf</tissue>
    </source>
</reference>
<feature type="domain" description="ARC105/Med15 mediator subunit C-terminal" evidence="7">
    <location>
        <begin position="761"/>
        <end position="834"/>
    </location>
</feature>
<evidence type="ECO:0000256" key="3">
    <source>
        <dbReference type="ARBA" id="ARBA00023163"/>
    </source>
</evidence>
<dbReference type="AlphaFoldDB" id="A0A5N5FUD2"/>
<organism evidence="8 9">
    <name type="scientific">Pyrus ussuriensis x Pyrus communis</name>
    <dbReference type="NCBI Taxonomy" id="2448454"/>
    <lineage>
        <taxon>Eukaryota</taxon>
        <taxon>Viridiplantae</taxon>
        <taxon>Streptophyta</taxon>
        <taxon>Embryophyta</taxon>
        <taxon>Tracheophyta</taxon>
        <taxon>Spermatophyta</taxon>
        <taxon>Magnoliopsida</taxon>
        <taxon>eudicotyledons</taxon>
        <taxon>Gunneridae</taxon>
        <taxon>Pentapetalae</taxon>
        <taxon>rosids</taxon>
        <taxon>fabids</taxon>
        <taxon>Rosales</taxon>
        <taxon>Rosaceae</taxon>
        <taxon>Amygdaloideae</taxon>
        <taxon>Maleae</taxon>
        <taxon>Pyrus</taxon>
    </lineage>
</organism>
<keyword evidence="3" id="KW-0804">Transcription</keyword>
<feature type="compositionally biased region" description="Pro residues" evidence="5">
    <location>
        <begin position="500"/>
        <end position="509"/>
    </location>
</feature>
<keyword evidence="9" id="KW-1185">Reference proteome</keyword>
<comment type="subcellular location">
    <subcellularLocation>
        <location evidence="1">Nucleus</location>
    </subcellularLocation>
</comment>